<dbReference type="AlphaFoldDB" id="A0A1W1BHZ6"/>
<name>A0A1W1BHZ6_9ZZZZ</name>
<reference evidence="1" key="1">
    <citation type="submission" date="2016-10" db="EMBL/GenBank/DDBJ databases">
        <authorList>
            <person name="de Groot N.N."/>
        </authorList>
    </citation>
    <scope>NUCLEOTIDE SEQUENCE</scope>
</reference>
<protein>
    <submittedName>
        <fullName evidence="1">Uncharacterized protein</fullName>
    </submittedName>
</protein>
<sequence>MKKYIISLGVMSSILFANVAIDEIDNMVEEIKAPRKGVALKQLSATLNPFVALQKETNMTVKSVTKKVYAKLTLSGIMNNKAYINGEWHSEGDSVSDYNLTHIGTRGVVLVKEKKIKKLFLHKKDDIIKMKDGR</sequence>
<accession>A0A1W1BHZ6</accession>
<evidence type="ECO:0000313" key="1">
    <source>
        <dbReference type="EMBL" id="SFV53126.1"/>
    </source>
</evidence>
<organism evidence="1">
    <name type="scientific">hydrothermal vent metagenome</name>
    <dbReference type="NCBI Taxonomy" id="652676"/>
    <lineage>
        <taxon>unclassified sequences</taxon>
        <taxon>metagenomes</taxon>
        <taxon>ecological metagenomes</taxon>
    </lineage>
</organism>
<proteinExistence type="predicted"/>
<dbReference type="EMBL" id="FPHC01000028">
    <property type="protein sequence ID" value="SFV53126.1"/>
    <property type="molecule type" value="Genomic_DNA"/>
</dbReference>
<gene>
    <name evidence="1" type="ORF">MNB_SV-6-26</name>
</gene>